<dbReference type="GO" id="GO:0030246">
    <property type="term" value="F:carbohydrate binding"/>
    <property type="evidence" value="ECO:0007669"/>
    <property type="project" value="UniProtKB-KW"/>
</dbReference>
<dbReference type="Proteomes" id="UP000554482">
    <property type="component" value="Unassembled WGS sequence"/>
</dbReference>
<feature type="signal peptide" evidence="4">
    <location>
        <begin position="1"/>
        <end position="24"/>
    </location>
</feature>
<dbReference type="OrthoDB" id="643280at2759"/>
<evidence type="ECO:0000259" key="5">
    <source>
        <dbReference type="PROSITE" id="PS50927"/>
    </source>
</evidence>
<dbReference type="Pfam" id="PF01453">
    <property type="entry name" value="B_lectin"/>
    <property type="match status" value="1"/>
</dbReference>
<keyword evidence="6" id="KW-0808">Transferase</keyword>
<evidence type="ECO:0000256" key="1">
    <source>
        <dbReference type="ARBA" id="ARBA00022729"/>
    </source>
</evidence>
<evidence type="ECO:0000256" key="2">
    <source>
        <dbReference type="ARBA" id="ARBA00023157"/>
    </source>
</evidence>
<keyword evidence="1 4" id="KW-0732">Signal</keyword>
<evidence type="ECO:0000256" key="4">
    <source>
        <dbReference type="SAM" id="SignalP"/>
    </source>
</evidence>
<feature type="domain" description="Bulb-type lectin" evidence="5">
    <location>
        <begin position="24"/>
        <end position="142"/>
    </location>
</feature>
<dbReference type="GO" id="GO:0048544">
    <property type="term" value="P:recognition of pollen"/>
    <property type="evidence" value="ECO:0007669"/>
    <property type="project" value="InterPro"/>
</dbReference>
<dbReference type="SUPFAM" id="SSF51110">
    <property type="entry name" value="alpha-D-mannose-specific plant lectins"/>
    <property type="match status" value="1"/>
</dbReference>
<keyword evidence="7" id="KW-1185">Reference proteome</keyword>
<sequence length="535" mass="59892">MAKFSTSLSITLLCVLLVVVEVESSLDSEGIVLIAGNSTILSQNNSFELGFFSYNGESGYLGMWYASLPIRTYVWVVNRQNSVKNLTSAKLRLKGQLEIIDSNGIRVWHSENIEKATQLKFLDTGNLLLLSDKGDIVWESFQLPTDTWLPGMKISGFQFLSSWRSAKDPSPGNYILRLRQSDFGAFELVFNNSFTYWSSGKWDGTTFPNVPEMSSSYLYDFKFENPFNSSAFFIYTEVSSEFNLKPLTRFYVDSYGQFKQYSWSSQNGNWNNYLSQPDANICDVYGLCGNLGFCSGSTFKPCECLTGFHPSDDLAWESGDFTGGCRRDSQDLCYKNDMFEEIGVVIYDNSSSVIFPADRNLCEKTCLKNCSCLGLNHDERSAGRRNVETQPSGGKGDVKEDTTDEKWFFPPWAARKIIEGNVARIVDDRLVGAYDTVEAERVALVAVWCIQDEESTRPTMGTVVKMLEGTVEVTVPPAPQLLQALVSGDSFHGVRDDTNQDPSTGCNHSDDSNHTATGVEEITISNQISSRMRRR</sequence>
<dbReference type="CDD" id="cd00028">
    <property type="entry name" value="B_lectin"/>
    <property type="match status" value="1"/>
</dbReference>
<feature type="region of interest" description="Disordered" evidence="3">
    <location>
        <begin position="492"/>
        <end position="518"/>
    </location>
</feature>
<evidence type="ECO:0000256" key="3">
    <source>
        <dbReference type="SAM" id="MobiDB-lite"/>
    </source>
</evidence>
<keyword evidence="6" id="KW-0418">Kinase</keyword>
<gene>
    <name evidence="6" type="ORF">FRX31_011962</name>
</gene>
<dbReference type="EMBL" id="JABWDY010013216">
    <property type="protein sequence ID" value="KAF5198448.1"/>
    <property type="molecule type" value="Genomic_DNA"/>
</dbReference>
<keyword evidence="6" id="KW-0675">Receptor</keyword>
<dbReference type="InterPro" id="IPR036426">
    <property type="entry name" value="Bulb-type_lectin_dom_sf"/>
</dbReference>
<organism evidence="6 7">
    <name type="scientific">Thalictrum thalictroides</name>
    <name type="common">Rue-anemone</name>
    <name type="synonym">Anemone thalictroides</name>
    <dbReference type="NCBI Taxonomy" id="46969"/>
    <lineage>
        <taxon>Eukaryota</taxon>
        <taxon>Viridiplantae</taxon>
        <taxon>Streptophyta</taxon>
        <taxon>Embryophyta</taxon>
        <taxon>Tracheophyta</taxon>
        <taxon>Spermatophyta</taxon>
        <taxon>Magnoliopsida</taxon>
        <taxon>Ranunculales</taxon>
        <taxon>Ranunculaceae</taxon>
        <taxon>Thalictroideae</taxon>
        <taxon>Thalictrum</taxon>
    </lineage>
</organism>
<reference evidence="6 7" key="1">
    <citation type="submission" date="2020-06" db="EMBL/GenBank/DDBJ databases">
        <title>Transcriptomic and genomic resources for Thalictrum thalictroides and T. hernandezii: Facilitating candidate gene discovery in an emerging model plant lineage.</title>
        <authorList>
            <person name="Arias T."/>
            <person name="Riano-Pachon D.M."/>
            <person name="Di Stilio V.S."/>
        </authorList>
    </citation>
    <scope>NUCLEOTIDE SEQUENCE [LARGE SCALE GENOMIC DNA]</scope>
    <source>
        <strain evidence="7">cv. WT478/WT964</strain>
        <tissue evidence="6">Leaves</tissue>
    </source>
</reference>
<evidence type="ECO:0000313" key="6">
    <source>
        <dbReference type="EMBL" id="KAF5198448.1"/>
    </source>
</evidence>
<evidence type="ECO:0000313" key="7">
    <source>
        <dbReference type="Proteomes" id="UP000554482"/>
    </source>
</evidence>
<dbReference type="Gene3D" id="2.90.10.10">
    <property type="entry name" value="Bulb-type lectin domain"/>
    <property type="match status" value="1"/>
</dbReference>
<keyword evidence="6" id="KW-0430">Lectin</keyword>
<name>A0A7J6WND5_THATH</name>
<dbReference type="InterPro" id="IPR001480">
    <property type="entry name" value="Bulb-type_lectin_dom"/>
</dbReference>
<dbReference type="GO" id="GO:0016301">
    <property type="term" value="F:kinase activity"/>
    <property type="evidence" value="ECO:0007669"/>
    <property type="project" value="UniProtKB-KW"/>
</dbReference>
<dbReference type="Pfam" id="PF00954">
    <property type="entry name" value="S_locus_glycop"/>
    <property type="match status" value="1"/>
</dbReference>
<dbReference type="PROSITE" id="PS50927">
    <property type="entry name" value="BULB_LECTIN"/>
    <property type="match status" value="1"/>
</dbReference>
<dbReference type="PANTHER" id="PTHR32444:SF247">
    <property type="entry name" value="OS01G0958200 PROTEIN"/>
    <property type="match status" value="1"/>
</dbReference>
<dbReference type="InterPro" id="IPR000858">
    <property type="entry name" value="S_locus_glycoprot_dom"/>
</dbReference>
<protein>
    <submittedName>
        <fullName evidence="6">G-type lectin S-receptor-like serine/threonine-protein kinase SD2-2</fullName>
    </submittedName>
</protein>
<dbReference type="AlphaFoldDB" id="A0A7J6WND5"/>
<proteinExistence type="predicted"/>
<dbReference type="PANTHER" id="PTHR32444">
    <property type="entry name" value="BULB-TYPE LECTIN DOMAIN-CONTAINING PROTEIN"/>
    <property type="match status" value="1"/>
</dbReference>
<keyword evidence="2" id="KW-1015">Disulfide bond</keyword>
<feature type="chain" id="PRO_5029532266" evidence="4">
    <location>
        <begin position="25"/>
        <end position="535"/>
    </location>
</feature>
<dbReference type="Gene3D" id="1.10.510.10">
    <property type="entry name" value="Transferase(Phosphotransferase) domain 1"/>
    <property type="match status" value="1"/>
</dbReference>
<comment type="caution">
    <text evidence="6">The sequence shown here is derived from an EMBL/GenBank/DDBJ whole genome shotgun (WGS) entry which is preliminary data.</text>
</comment>
<dbReference type="SMART" id="SM00108">
    <property type="entry name" value="B_lectin"/>
    <property type="match status" value="1"/>
</dbReference>
<accession>A0A7J6WND5</accession>